<dbReference type="InterPro" id="IPR007269">
    <property type="entry name" value="ICMT_MeTrfase"/>
</dbReference>
<protein>
    <recommendedName>
        <fullName evidence="5">Protein-S-isoprenylcysteine O-methyltransferase</fullName>
        <ecNumber evidence="5">2.1.1.100</ecNumber>
    </recommendedName>
</protein>
<name>A0AAD6VSW0_9AGAR</name>
<keyword evidence="2 5" id="KW-0812">Transmembrane</keyword>
<dbReference type="EC" id="2.1.1.100" evidence="5"/>
<comment type="similarity">
    <text evidence="5">Belongs to the class VI-like SAM-binding methyltransferase superfamily. Isoprenylcysteine carboxyl methyltransferase family.</text>
</comment>
<evidence type="ECO:0000256" key="5">
    <source>
        <dbReference type="RuleBase" id="RU362022"/>
    </source>
</evidence>
<dbReference type="GO" id="GO:0004671">
    <property type="term" value="F:protein C-terminal S-isoprenylcysteine carboxyl O-methyltransferase activity"/>
    <property type="evidence" value="ECO:0007669"/>
    <property type="project" value="UniProtKB-EC"/>
</dbReference>
<evidence type="ECO:0000256" key="1">
    <source>
        <dbReference type="ARBA" id="ARBA00004141"/>
    </source>
</evidence>
<keyword evidence="3 5" id="KW-1133">Transmembrane helix</keyword>
<gene>
    <name evidence="7" type="ORF">GGX14DRAFT_591839</name>
</gene>
<feature type="transmembrane region" description="Helical" evidence="5">
    <location>
        <begin position="56"/>
        <end position="73"/>
    </location>
</feature>
<evidence type="ECO:0000256" key="3">
    <source>
        <dbReference type="ARBA" id="ARBA00022989"/>
    </source>
</evidence>
<evidence type="ECO:0000313" key="8">
    <source>
        <dbReference type="Proteomes" id="UP001219525"/>
    </source>
</evidence>
<dbReference type="AlphaFoldDB" id="A0AAD6VSW0"/>
<evidence type="ECO:0000256" key="4">
    <source>
        <dbReference type="ARBA" id="ARBA00023136"/>
    </source>
</evidence>
<keyword evidence="5" id="KW-0949">S-adenosyl-L-methionine</keyword>
<feature type="transmembrane region" description="Helical" evidence="5">
    <location>
        <begin position="175"/>
        <end position="199"/>
    </location>
</feature>
<dbReference type="PANTHER" id="PTHR12714">
    <property type="entry name" value="PROTEIN-S ISOPRENYLCYSTEINE O-METHYLTRANSFERASE"/>
    <property type="match status" value="1"/>
</dbReference>
<accession>A0AAD6VSW0</accession>
<comment type="caution">
    <text evidence="7">The sequence shown here is derived from an EMBL/GenBank/DDBJ whole genome shotgun (WGS) entry which is preliminary data.</text>
</comment>
<keyword evidence="5" id="KW-0256">Endoplasmic reticulum</keyword>
<dbReference type="PANTHER" id="PTHR12714:SF9">
    <property type="entry name" value="PROTEIN-S-ISOPRENYLCYSTEINE O-METHYLTRANSFERASE"/>
    <property type="match status" value="1"/>
</dbReference>
<feature type="transmembrane region" description="Helical" evidence="5">
    <location>
        <begin position="146"/>
        <end position="163"/>
    </location>
</feature>
<evidence type="ECO:0000256" key="6">
    <source>
        <dbReference type="SAM" id="SignalP"/>
    </source>
</evidence>
<keyword evidence="8" id="KW-1185">Reference proteome</keyword>
<feature type="chain" id="PRO_5042095200" description="Protein-S-isoprenylcysteine O-methyltransferase" evidence="6">
    <location>
        <begin position="21"/>
        <end position="230"/>
    </location>
</feature>
<keyword evidence="6" id="KW-0732">Signal</keyword>
<keyword evidence="5" id="KW-0489">Methyltransferase</keyword>
<evidence type="ECO:0000256" key="2">
    <source>
        <dbReference type="ARBA" id="ARBA00022692"/>
    </source>
</evidence>
<feature type="transmembrane region" description="Helical" evidence="5">
    <location>
        <begin position="93"/>
        <end position="111"/>
    </location>
</feature>
<comment type="subcellular location">
    <subcellularLocation>
        <location evidence="5">Endoplasmic reticulum membrane</location>
        <topology evidence="5">Multi-pass membrane protein</topology>
    </subcellularLocation>
    <subcellularLocation>
        <location evidence="1">Membrane</location>
        <topology evidence="1">Multi-pass membrane protein</topology>
    </subcellularLocation>
</comment>
<dbReference type="GO" id="GO:0005789">
    <property type="term" value="C:endoplasmic reticulum membrane"/>
    <property type="evidence" value="ECO:0007669"/>
    <property type="project" value="UniProtKB-SubCell"/>
</dbReference>
<organism evidence="7 8">
    <name type="scientific">Mycena pura</name>
    <dbReference type="NCBI Taxonomy" id="153505"/>
    <lineage>
        <taxon>Eukaryota</taxon>
        <taxon>Fungi</taxon>
        <taxon>Dikarya</taxon>
        <taxon>Basidiomycota</taxon>
        <taxon>Agaricomycotina</taxon>
        <taxon>Agaricomycetes</taxon>
        <taxon>Agaricomycetidae</taxon>
        <taxon>Agaricales</taxon>
        <taxon>Marasmiineae</taxon>
        <taxon>Mycenaceae</taxon>
        <taxon>Mycena</taxon>
    </lineage>
</organism>
<keyword evidence="5" id="KW-0808">Transferase</keyword>
<sequence length="230" mass="26126">MAALIRVVLICVQAICNHRAFMPPCPSIAKGVTRFYTDEPYLLQIAPMIAKLHQRAVWFSAGFEILYYFFSLVSRPSMGSPVCLASHPNIRLTPWFCIGWTSVILGAYIRLHCFQTLKEFFTFDLTMHPQHRLVTDGFYRYVRHPAYTGSLLITAGLSLSHMSDGNWPTECGPLLLSGTGVILGTTWFLWTLAVGLSRVNAEDKQLRKMFPHEWDAWAATVPWWFLPGVI</sequence>
<comment type="catalytic activity">
    <reaction evidence="5">
        <text>[protein]-C-terminal S-[(2E,6E)-farnesyl]-L-cysteine + S-adenosyl-L-methionine = [protein]-C-terminal S-[(2E,6E)-farnesyl]-L-cysteine methyl ester + S-adenosyl-L-homocysteine</text>
        <dbReference type="Rhea" id="RHEA:21672"/>
        <dbReference type="Rhea" id="RHEA-COMP:12125"/>
        <dbReference type="Rhea" id="RHEA-COMP:12126"/>
        <dbReference type="ChEBI" id="CHEBI:57856"/>
        <dbReference type="ChEBI" id="CHEBI:59789"/>
        <dbReference type="ChEBI" id="CHEBI:90510"/>
        <dbReference type="ChEBI" id="CHEBI:90511"/>
        <dbReference type="EC" id="2.1.1.100"/>
    </reaction>
</comment>
<dbReference type="EMBL" id="JARJCW010000011">
    <property type="protein sequence ID" value="KAJ7219378.1"/>
    <property type="molecule type" value="Genomic_DNA"/>
</dbReference>
<dbReference type="Pfam" id="PF04140">
    <property type="entry name" value="ICMT"/>
    <property type="match status" value="1"/>
</dbReference>
<evidence type="ECO:0000313" key="7">
    <source>
        <dbReference type="EMBL" id="KAJ7219378.1"/>
    </source>
</evidence>
<reference evidence="7" key="1">
    <citation type="submission" date="2023-03" db="EMBL/GenBank/DDBJ databases">
        <title>Massive genome expansion in bonnet fungi (Mycena s.s.) driven by repeated elements and novel gene families across ecological guilds.</title>
        <authorList>
            <consortium name="Lawrence Berkeley National Laboratory"/>
            <person name="Harder C.B."/>
            <person name="Miyauchi S."/>
            <person name="Viragh M."/>
            <person name="Kuo A."/>
            <person name="Thoen E."/>
            <person name="Andreopoulos B."/>
            <person name="Lu D."/>
            <person name="Skrede I."/>
            <person name="Drula E."/>
            <person name="Henrissat B."/>
            <person name="Morin E."/>
            <person name="Kohler A."/>
            <person name="Barry K."/>
            <person name="LaButti K."/>
            <person name="Morin E."/>
            <person name="Salamov A."/>
            <person name="Lipzen A."/>
            <person name="Mereny Z."/>
            <person name="Hegedus B."/>
            <person name="Baldrian P."/>
            <person name="Stursova M."/>
            <person name="Weitz H."/>
            <person name="Taylor A."/>
            <person name="Grigoriev I.V."/>
            <person name="Nagy L.G."/>
            <person name="Martin F."/>
            <person name="Kauserud H."/>
        </authorList>
    </citation>
    <scope>NUCLEOTIDE SEQUENCE</scope>
    <source>
        <strain evidence="7">9144</strain>
    </source>
</reference>
<feature type="signal peptide" evidence="6">
    <location>
        <begin position="1"/>
        <end position="20"/>
    </location>
</feature>
<keyword evidence="4 5" id="KW-0472">Membrane</keyword>
<dbReference type="Gene3D" id="1.20.120.1630">
    <property type="match status" value="1"/>
</dbReference>
<feature type="non-terminal residue" evidence="7">
    <location>
        <position position="1"/>
    </location>
</feature>
<dbReference type="GO" id="GO:0032259">
    <property type="term" value="P:methylation"/>
    <property type="evidence" value="ECO:0007669"/>
    <property type="project" value="UniProtKB-KW"/>
</dbReference>
<dbReference type="Proteomes" id="UP001219525">
    <property type="component" value="Unassembled WGS sequence"/>
</dbReference>
<proteinExistence type="inferred from homology"/>